<dbReference type="InterPro" id="IPR002942">
    <property type="entry name" value="S4_RNA-bd"/>
</dbReference>
<dbReference type="CDD" id="cd00165">
    <property type="entry name" value="S4"/>
    <property type="match status" value="1"/>
</dbReference>
<dbReference type="CDD" id="cd02870">
    <property type="entry name" value="PseudoU_synth_RsuA_like"/>
    <property type="match status" value="1"/>
</dbReference>
<dbReference type="InterPro" id="IPR020094">
    <property type="entry name" value="TruA/RsuA/RluB/E/F_N"/>
</dbReference>
<dbReference type="GeneID" id="97257724"/>
<dbReference type="SUPFAM" id="SSF55174">
    <property type="entry name" value="Alpha-L RNA-binding motif"/>
    <property type="match status" value="1"/>
</dbReference>
<evidence type="ECO:0000256" key="4">
    <source>
        <dbReference type="RuleBase" id="RU003887"/>
    </source>
</evidence>
<dbReference type="InterPro" id="IPR050343">
    <property type="entry name" value="RsuA_PseudoU_synthase"/>
</dbReference>
<evidence type="ECO:0000259" key="6">
    <source>
        <dbReference type="SMART" id="SM00363"/>
    </source>
</evidence>
<evidence type="ECO:0000313" key="7">
    <source>
        <dbReference type="EMBL" id="AFL97216.1"/>
    </source>
</evidence>
<dbReference type="InterPro" id="IPR020103">
    <property type="entry name" value="PsdUridine_synth_cat_dom_sf"/>
</dbReference>
<dbReference type="AlphaFoldDB" id="I3ZZT2"/>
<dbReference type="GO" id="GO:0003723">
    <property type="term" value="F:RNA binding"/>
    <property type="evidence" value="ECO:0007669"/>
    <property type="project" value="UniProtKB-KW"/>
</dbReference>
<comment type="similarity">
    <text evidence="1 4">Belongs to the pseudouridine synthase RsuA family.</text>
</comment>
<feature type="compositionally biased region" description="Basic residues" evidence="5">
    <location>
        <begin position="68"/>
        <end position="79"/>
    </location>
</feature>
<dbReference type="FunFam" id="3.10.290.10:FF:000003">
    <property type="entry name" value="Pseudouridine synthase"/>
    <property type="match status" value="1"/>
</dbReference>
<dbReference type="Gene3D" id="3.30.70.580">
    <property type="entry name" value="Pseudouridine synthase I, catalytic domain, N-terminal subdomain"/>
    <property type="match status" value="1"/>
</dbReference>
<dbReference type="PROSITE" id="PS01149">
    <property type="entry name" value="PSI_RSU"/>
    <property type="match status" value="1"/>
</dbReference>
<dbReference type="GO" id="GO:0000455">
    <property type="term" value="P:enzyme-directed rRNA pseudouridine synthesis"/>
    <property type="evidence" value="ECO:0007669"/>
    <property type="project" value="UniProtKB-ARBA"/>
</dbReference>
<dbReference type="InterPro" id="IPR042092">
    <property type="entry name" value="PsdUridine_s_RsuA/RluB/E/F_cat"/>
</dbReference>
<accession>I3ZZT2</accession>
<evidence type="ECO:0000256" key="2">
    <source>
        <dbReference type="ARBA" id="ARBA00023235"/>
    </source>
</evidence>
<feature type="compositionally biased region" description="Basic and acidic residues" evidence="5">
    <location>
        <begin position="31"/>
        <end position="58"/>
    </location>
</feature>
<dbReference type="InterPro" id="IPR006145">
    <property type="entry name" value="PsdUridine_synth_RsuA/RluA"/>
</dbReference>
<dbReference type="InterPro" id="IPR000748">
    <property type="entry name" value="PsdUridine_synth_RsuA/RluB/E/F"/>
</dbReference>
<dbReference type="GeneID" id="71569307"/>
<keyword evidence="8" id="KW-1185">Reference proteome</keyword>
<dbReference type="GO" id="GO:0120159">
    <property type="term" value="F:rRNA pseudouridine synthase activity"/>
    <property type="evidence" value="ECO:0007669"/>
    <property type="project" value="UniProtKB-ARBA"/>
</dbReference>
<reference evidence="7 8" key="1">
    <citation type="submission" date="2012-06" db="EMBL/GenBank/DDBJ databases">
        <title>The complete genome of Ornithobacterium rhinotracheale DSM 15997.</title>
        <authorList>
            <consortium name="US DOE Joint Genome Institute (JGI-PGF)"/>
            <person name="Lucas S."/>
            <person name="Copeland A."/>
            <person name="Lapidus A."/>
            <person name="Goodwin L."/>
            <person name="Pitluck S."/>
            <person name="Peters L."/>
            <person name="Mikhailova N."/>
            <person name="Teshima H."/>
            <person name="Kyrpides N."/>
            <person name="Mavromatis K."/>
            <person name="Pagani I."/>
            <person name="Ivanova N."/>
            <person name="Ovchinnikova G."/>
            <person name="Zeytun A."/>
            <person name="Detter J.C."/>
            <person name="Han C."/>
            <person name="Land M."/>
            <person name="Hauser L."/>
            <person name="Markowitz V."/>
            <person name="Cheng J.-F."/>
            <person name="Hugenholtz P."/>
            <person name="Woyke T."/>
            <person name="Wu D."/>
            <person name="Lang E."/>
            <person name="Kopitz M."/>
            <person name="Brambilla E."/>
            <person name="Klenk H.-P."/>
            <person name="Eisen J.A."/>
        </authorList>
    </citation>
    <scope>NUCLEOTIDE SEQUENCE [LARGE SCALE GENOMIC DNA]</scope>
    <source>
        <strain evidence="8">ATCC 51463 / DSM 15997 / CCUG 23171 / LMG 9086</strain>
    </source>
</reference>
<dbReference type="KEGG" id="orh:Ornrh_1024"/>
<dbReference type="SUPFAM" id="SSF55120">
    <property type="entry name" value="Pseudouridine synthase"/>
    <property type="match status" value="1"/>
</dbReference>
<proteinExistence type="inferred from homology"/>
<dbReference type="InterPro" id="IPR036986">
    <property type="entry name" value="S4_RNA-bd_sf"/>
</dbReference>
<dbReference type="Gene3D" id="3.30.70.1560">
    <property type="entry name" value="Alpha-L RNA-binding motif"/>
    <property type="match status" value="1"/>
</dbReference>
<dbReference type="EMBL" id="CP003283">
    <property type="protein sequence ID" value="AFL97216.1"/>
    <property type="molecule type" value="Genomic_DNA"/>
</dbReference>
<dbReference type="Pfam" id="PF01479">
    <property type="entry name" value="S4"/>
    <property type="match status" value="1"/>
</dbReference>
<evidence type="ECO:0000256" key="3">
    <source>
        <dbReference type="PROSITE-ProRule" id="PRU00182"/>
    </source>
</evidence>
<dbReference type="HOGENOM" id="CLU_024979_1_2_10"/>
<evidence type="ECO:0000256" key="1">
    <source>
        <dbReference type="ARBA" id="ARBA00008348"/>
    </source>
</evidence>
<dbReference type="Pfam" id="PF00849">
    <property type="entry name" value="PseudoU_synth_2"/>
    <property type="match status" value="1"/>
</dbReference>
<protein>
    <recommendedName>
        <fullName evidence="4">Pseudouridine synthase</fullName>
        <ecNumber evidence="4">5.4.99.-</ecNumber>
    </recommendedName>
</protein>
<dbReference type="Proteomes" id="UP000006051">
    <property type="component" value="Chromosome"/>
</dbReference>
<dbReference type="NCBIfam" id="TIGR00093">
    <property type="entry name" value="pseudouridine synthase"/>
    <property type="match status" value="1"/>
</dbReference>
<dbReference type="PANTHER" id="PTHR47683:SF2">
    <property type="entry name" value="RNA-BINDING S4 DOMAIN-CONTAINING PROTEIN"/>
    <property type="match status" value="1"/>
</dbReference>
<keyword evidence="2 4" id="KW-0413">Isomerase</keyword>
<keyword evidence="3" id="KW-0694">RNA-binding</keyword>
<evidence type="ECO:0000313" key="8">
    <source>
        <dbReference type="Proteomes" id="UP000006051"/>
    </source>
</evidence>
<sequence length="323" mass="37411">MNTNRRGGNRRGGTPRNAQSDNRKRASRPFKKTDRRTENSEDKKPFRKEGDARGDFKRKPSFGSNRKFGNKPFRKRFSSKKTEEEPKDTRLRLNKFIAKSGLCSRREADEHIKNGMVEVNGKMVTEMGYKVEPTDEVRFDGKILTPEDKIYILLNKPKGFITTTNDERDRKTVMDLVKNATPTRVFPVGRLDRQTTGVLLFTNDGDLTKKLTHPSHNVRKIYHVVLDRPLHGDDMERVRKGIPMTEGIARVDKVSYIDGKPHNEVGVEIHIGWNRVVRRIFERMGYKIVSLDRVSFAGLTKKNVKRGTWRILDKQEVDFLKMV</sequence>
<feature type="domain" description="RNA-binding S4" evidence="6">
    <location>
        <begin position="91"/>
        <end position="158"/>
    </location>
</feature>
<gene>
    <name evidence="7" type="ordered locus">Ornrh_1024</name>
</gene>
<dbReference type="RefSeq" id="WP_014790817.1">
    <property type="nucleotide sequence ID" value="NC_018016.1"/>
</dbReference>
<evidence type="ECO:0000256" key="5">
    <source>
        <dbReference type="SAM" id="MobiDB-lite"/>
    </source>
</evidence>
<dbReference type="Gene3D" id="3.10.290.10">
    <property type="entry name" value="RNA-binding S4 domain"/>
    <property type="match status" value="1"/>
</dbReference>
<feature type="region of interest" description="Disordered" evidence="5">
    <location>
        <begin position="1"/>
        <end position="88"/>
    </location>
</feature>
<dbReference type="STRING" id="867902.Ornrh_1024"/>
<dbReference type="EC" id="5.4.99.-" evidence="4"/>
<feature type="compositionally biased region" description="Low complexity" evidence="5">
    <location>
        <begin position="1"/>
        <end position="17"/>
    </location>
</feature>
<dbReference type="PROSITE" id="PS50889">
    <property type="entry name" value="S4"/>
    <property type="match status" value="1"/>
</dbReference>
<dbReference type="SMART" id="SM00363">
    <property type="entry name" value="S4"/>
    <property type="match status" value="1"/>
</dbReference>
<dbReference type="PANTHER" id="PTHR47683">
    <property type="entry name" value="PSEUDOURIDINE SYNTHASE FAMILY PROTEIN-RELATED"/>
    <property type="match status" value="1"/>
</dbReference>
<organism evidence="7 8">
    <name type="scientific">Ornithobacterium rhinotracheale (strain ATCC 51463 / DSM 15997 / CCUG 23171 / CIP 104009 / LMG 9086)</name>
    <dbReference type="NCBI Taxonomy" id="867902"/>
    <lineage>
        <taxon>Bacteria</taxon>
        <taxon>Pseudomonadati</taxon>
        <taxon>Bacteroidota</taxon>
        <taxon>Flavobacteriia</taxon>
        <taxon>Flavobacteriales</taxon>
        <taxon>Weeksellaceae</taxon>
        <taxon>Ornithobacterium</taxon>
    </lineage>
</organism>
<name>I3ZZT2_ORNRL</name>
<dbReference type="InterPro" id="IPR018496">
    <property type="entry name" value="PsdUridine_synth_RsuA/RluB_CS"/>
</dbReference>
<dbReference type="PATRIC" id="fig|867902.3.peg.1010"/>
<dbReference type="eggNOG" id="COG1187">
    <property type="taxonomic scope" value="Bacteria"/>
</dbReference>